<dbReference type="AlphaFoldDB" id="A0A937CNE6"/>
<organism evidence="2 3">
    <name type="scientific">Rhizobium setariae</name>
    <dbReference type="NCBI Taxonomy" id="2801340"/>
    <lineage>
        <taxon>Bacteria</taxon>
        <taxon>Pseudomonadati</taxon>
        <taxon>Pseudomonadota</taxon>
        <taxon>Alphaproteobacteria</taxon>
        <taxon>Hyphomicrobiales</taxon>
        <taxon>Rhizobiaceae</taxon>
        <taxon>Rhizobium/Agrobacterium group</taxon>
        <taxon>Rhizobium</taxon>
    </lineage>
</organism>
<name>A0A937CNE6_9HYPH</name>
<evidence type="ECO:0000313" key="2">
    <source>
        <dbReference type="EMBL" id="MBL0375410.1"/>
    </source>
</evidence>
<keyword evidence="3" id="KW-1185">Reference proteome</keyword>
<protein>
    <submittedName>
        <fullName evidence="2">PepSY domain-containing protein</fullName>
    </submittedName>
</protein>
<reference evidence="2" key="1">
    <citation type="submission" date="2021-01" db="EMBL/GenBank/DDBJ databases">
        <title>Rhizobium sp. strain KVB221 16S ribosomal RNA gene Genome sequencing and assembly.</title>
        <authorList>
            <person name="Kang M."/>
        </authorList>
    </citation>
    <scope>NUCLEOTIDE SEQUENCE</scope>
    <source>
        <strain evidence="2">KVB221</strain>
    </source>
</reference>
<keyword evidence="1" id="KW-0732">Signal</keyword>
<sequence>MKMILIAAALLSAASMHAVAQTSQTTADIKTPAVVNPDTVSANAPVEGENSFTEAQAKDRITQGGYSDVRALKLDDKGVWRGTAMKDGQSMAVGLDYQGNVVAQ</sequence>
<gene>
    <name evidence="2" type="ORF">JJB09_25705</name>
</gene>
<proteinExistence type="predicted"/>
<evidence type="ECO:0000256" key="1">
    <source>
        <dbReference type="SAM" id="SignalP"/>
    </source>
</evidence>
<dbReference type="RefSeq" id="WP_201663957.1">
    <property type="nucleotide sequence ID" value="NZ_JAEQNC010000024.1"/>
</dbReference>
<dbReference type="Proteomes" id="UP000633219">
    <property type="component" value="Unassembled WGS sequence"/>
</dbReference>
<comment type="caution">
    <text evidence="2">The sequence shown here is derived from an EMBL/GenBank/DDBJ whole genome shotgun (WGS) entry which is preliminary data.</text>
</comment>
<evidence type="ECO:0000313" key="3">
    <source>
        <dbReference type="Proteomes" id="UP000633219"/>
    </source>
</evidence>
<accession>A0A937CNE6</accession>
<feature type="signal peptide" evidence="1">
    <location>
        <begin position="1"/>
        <end position="20"/>
    </location>
</feature>
<feature type="chain" id="PRO_5037266222" evidence="1">
    <location>
        <begin position="21"/>
        <end position="104"/>
    </location>
</feature>
<dbReference type="EMBL" id="JAEQNC010000024">
    <property type="protein sequence ID" value="MBL0375410.1"/>
    <property type="molecule type" value="Genomic_DNA"/>
</dbReference>